<feature type="transmembrane region" description="Helical" evidence="6">
    <location>
        <begin position="338"/>
        <end position="358"/>
    </location>
</feature>
<evidence type="ECO:0000256" key="4">
    <source>
        <dbReference type="ARBA" id="ARBA00022989"/>
    </source>
</evidence>
<evidence type="ECO:0000313" key="7">
    <source>
        <dbReference type="EMBL" id="AKN21704.1"/>
    </source>
</evidence>
<evidence type="ECO:0000256" key="2">
    <source>
        <dbReference type="ARBA" id="ARBA00010199"/>
    </source>
</evidence>
<dbReference type="GO" id="GO:1990961">
    <property type="term" value="P:xenobiotic detoxification by transmembrane export across the plasma membrane"/>
    <property type="evidence" value="ECO:0007669"/>
    <property type="project" value="InterPro"/>
</dbReference>
<keyword evidence="3 6" id="KW-0812">Transmembrane</keyword>
<reference evidence="7" key="1">
    <citation type="journal article" date="2015" name="Elife">
        <title>Stem cells and fluid flow drive cyst formation in an invertebrate excretory organ.</title>
        <authorList>
            <person name="Thi-Kim Vu H."/>
            <person name="Rink J.C."/>
            <person name="McKinney S.A."/>
            <person name="McClain M."/>
            <person name="Lakshmanaperumal N."/>
            <person name="Alexander R."/>
            <person name="Sanchez Alvarado A."/>
        </authorList>
    </citation>
    <scope>NUCLEOTIDE SEQUENCE</scope>
</reference>
<keyword evidence="4 6" id="KW-1133">Transmembrane helix</keyword>
<dbReference type="AlphaFoldDB" id="A0A0H3YJN6"/>
<dbReference type="InterPro" id="IPR002528">
    <property type="entry name" value="MATE_fam"/>
</dbReference>
<feature type="transmembrane region" description="Helical" evidence="6">
    <location>
        <begin position="408"/>
        <end position="431"/>
    </location>
</feature>
<dbReference type="EMBL" id="KT163754">
    <property type="protein sequence ID" value="AKN21704.1"/>
    <property type="molecule type" value="mRNA"/>
</dbReference>
<dbReference type="CDD" id="cd13132">
    <property type="entry name" value="MATE_eukaryotic"/>
    <property type="match status" value="1"/>
</dbReference>
<name>A0A0H3YJN6_SCHMD</name>
<proteinExistence type="evidence at transcript level"/>
<comment type="similarity">
    <text evidence="2 6">Belongs to the multi antimicrobial extrusion (MATE) (TC 2.A.66.1) family.</text>
</comment>
<feature type="transmembrane region" description="Helical" evidence="6">
    <location>
        <begin position="297"/>
        <end position="318"/>
    </location>
</feature>
<feature type="transmembrane region" description="Helical" evidence="6">
    <location>
        <begin position="378"/>
        <end position="399"/>
    </location>
</feature>
<dbReference type="GO" id="GO:0015297">
    <property type="term" value="F:antiporter activity"/>
    <property type="evidence" value="ECO:0007669"/>
    <property type="project" value="InterPro"/>
</dbReference>
<feature type="transmembrane region" description="Helical" evidence="6">
    <location>
        <begin position="35"/>
        <end position="56"/>
    </location>
</feature>
<protein>
    <recommendedName>
        <fullName evidence="6">Multidrug and toxin extrusion protein</fullName>
    </recommendedName>
</protein>
<sequence length="579" mass="65256">MNLETSFCENETSPLMENLEHEHEKFSFKQMRKELLLLVKIAIPIILTNLCGFLILTESIIIAGHISKYELDACALANSVINVAGIAVATGLCTACDTLFSQMYGSKHRKAIGAMLIKSTMIITIFPILLIALHINMEPLFILMGQDKIVAKDAARYMVIFSPGLLFGFYFLILTRYMQNQNKVLPPMIIGIIVNIFNVVSQYLTVYYFKLGFDFSAICQAITFLLFWALELAYILIAKLYEETWDGWTRDVFLEWGLFTKLAIPGAAMVIMECFCFEIGTLLSGVMGPLEMAAQSVLFQLETITFMISFGVGISVNIRVGQYLGSGKPQQALKVYRYGLLVMMSSFVLTSSLILGFKDYLPLVFTNDGEAQKLSSELLPILVGVQFFDAFGTVTMGALRGCGRQKICVLLIFCSFYLLGQPIGISLAFVAQLKVQGLWIGLLVSLAICVPIAVIYTNFIQDWQHQANLCQKRIAEARHQQENEEFKNETIESRRNSFQQLEYFKASHRRSISKSFSVSVPGNIMVTKYVEVTEKTYTKAYITKFIIFFSTLCVLIMGILVKLYLPRELYWPLSNSTSH</sequence>
<accession>A0A0H3YJN6</accession>
<keyword evidence="5 6" id="KW-0472">Membrane</keyword>
<feature type="transmembrane region" description="Helical" evidence="6">
    <location>
        <begin position="215"/>
        <end position="241"/>
    </location>
</feature>
<evidence type="ECO:0000256" key="1">
    <source>
        <dbReference type="ARBA" id="ARBA00004141"/>
    </source>
</evidence>
<dbReference type="GO" id="GO:0016020">
    <property type="term" value="C:membrane"/>
    <property type="evidence" value="ECO:0007669"/>
    <property type="project" value="UniProtKB-SubCell"/>
</dbReference>
<feature type="transmembrane region" description="Helical" evidence="6">
    <location>
        <begin position="437"/>
        <end position="459"/>
    </location>
</feature>
<dbReference type="NCBIfam" id="TIGR00797">
    <property type="entry name" value="matE"/>
    <property type="match status" value="1"/>
</dbReference>
<dbReference type="OrthoDB" id="2126698at2759"/>
<dbReference type="InterPro" id="IPR045069">
    <property type="entry name" value="MATE_euk"/>
</dbReference>
<dbReference type="GO" id="GO:0042910">
    <property type="term" value="F:xenobiotic transmembrane transporter activity"/>
    <property type="evidence" value="ECO:0007669"/>
    <property type="project" value="InterPro"/>
</dbReference>
<dbReference type="Pfam" id="PF01554">
    <property type="entry name" value="MatE"/>
    <property type="match status" value="2"/>
</dbReference>
<feature type="transmembrane region" description="Helical" evidence="6">
    <location>
        <begin position="155"/>
        <end position="173"/>
    </location>
</feature>
<evidence type="ECO:0000256" key="5">
    <source>
        <dbReference type="ARBA" id="ARBA00023136"/>
    </source>
</evidence>
<evidence type="ECO:0000256" key="3">
    <source>
        <dbReference type="ARBA" id="ARBA00022692"/>
    </source>
</evidence>
<feature type="transmembrane region" description="Helical" evidence="6">
    <location>
        <begin position="76"/>
        <end position="100"/>
    </location>
</feature>
<dbReference type="PANTHER" id="PTHR11206">
    <property type="entry name" value="MULTIDRUG RESISTANCE PROTEIN"/>
    <property type="match status" value="1"/>
</dbReference>
<gene>
    <name evidence="7" type="primary">slc47a-7</name>
</gene>
<feature type="transmembrane region" description="Helical" evidence="6">
    <location>
        <begin position="262"/>
        <end position="285"/>
    </location>
</feature>
<evidence type="ECO:0000256" key="6">
    <source>
        <dbReference type="RuleBase" id="RU004914"/>
    </source>
</evidence>
<organism evidence="7">
    <name type="scientific">Schmidtea mediterranea</name>
    <name type="common">Freshwater planarian flatworm</name>
    <dbReference type="NCBI Taxonomy" id="79327"/>
    <lineage>
        <taxon>Eukaryota</taxon>
        <taxon>Metazoa</taxon>
        <taxon>Spiralia</taxon>
        <taxon>Lophotrochozoa</taxon>
        <taxon>Platyhelminthes</taxon>
        <taxon>Rhabditophora</taxon>
        <taxon>Seriata</taxon>
        <taxon>Tricladida</taxon>
        <taxon>Continenticola</taxon>
        <taxon>Geoplanoidea</taxon>
        <taxon>Dugesiidae</taxon>
        <taxon>Schmidtea</taxon>
    </lineage>
</organism>
<comment type="subcellular location">
    <subcellularLocation>
        <location evidence="1">Membrane</location>
        <topology evidence="1">Multi-pass membrane protein</topology>
    </subcellularLocation>
</comment>
<feature type="transmembrane region" description="Helical" evidence="6">
    <location>
        <begin position="545"/>
        <end position="565"/>
    </location>
</feature>
<feature type="transmembrane region" description="Helical" evidence="6">
    <location>
        <begin position="112"/>
        <end position="135"/>
    </location>
</feature>
<feature type="transmembrane region" description="Helical" evidence="6">
    <location>
        <begin position="185"/>
        <end position="209"/>
    </location>
</feature>